<reference evidence="1" key="1">
    <citation type="submission" date="2021-02" db="EMBL/GenBank/DDBJ databases">
        <authorList>
            <person name="Dougan E. K."/>
            <person name="Rhodes N."/>
            <person name="Thang M."/>
            <person name="Chan C."/>
        </authorList>
    </citation>
    <scope>NUCLEOTIDE SEQUENCE</scope>
</reference>
<dbReference type="AlphaFoldDB" id="A0A813I1J6"/>
<sequence>PLTCSSGASADLWPAGRCHCPRNGLISCSALPGRSELLHAWACGWTRCPQALERPRRGPGSEPCCLGAAASSIWLVRRHPGPPLSA</sequence>
<feature type="non-terminal residue" evidence="1">
    <location>
        <position position="86"/>
    </location>
</feature>
<proteinExistence type="predicted"/>
<evidence type="ECO:0000313" key="1">
    <source>
        <dbReference type="EMBL" id="CAE8644745.1"/>
    </source>
</evidence>
<protein>
    <submittedName>
        <fullName evidence="1">Uncharacterized protein</fullName>
    </submittedName>
</protein>
<accession>A0A813I1J6</accession>
<evidence type="ECO:0000313" key="2">
    <source>
        <dbReference type="Proteomes" id="UP000626109"/>
    </source>
</evidence>
<comment type="caution">
    <text evidence="1">The sequence shown here is derived from an EMBL/GenBank/DDBJ whole genome shotgun (WGS) entry which is preliminary data.</text>
</comment>
<organism evidence="1 2">
    <name type="scientific">Polarella glacialis</name>
    <name type="common">Dinoflagellate</name>
    <dbReference type="NCBI Taxonomy" id="89957"/>
    <lineage>
        <taxon>Eukaryota</taxon>
        <taxon>Sar</taxon>
        <taxon>Alveolata</taxon>
        <taxon>Dinophyceae</taxon>
        <taxon>Suessiales</taxon>
        <taxon>Suessiaceae</taxon>
        <taxon>Polarella</taxon>
    </lineage>
</organism>
<name>A0A813I1J6_POLGL</name>
<dbReference type="Proteomes" id="UP000626109">
    <property type="component" value="Unassembled WGS sequence"/>
</dbReference>
<dbReference type="EMBL" id="CAJNNW010002864">
    <property type="protein sequence ID" value="CAE8644745.1"/>
    <property type="molecule type" value="Genomic_DNA"/>
</dbReference>
<gene>
    <name evidence="1" type="ORF">PGLA2088_LOCUS3314</name>
</gene>